<evidence type="ECO:0000313" key="3">
    <source>
        <dbReference type="Proteomes" id="UP000467130"/>
    </source>
</evidence>
<evidence type="ECO:0000313" key="2">
    <source>
        <dbReference type="EMBL" id="BBY24133.1"/>
    </source>
</evidence>
<dbReference type="Gene3D" id="3.40.50.300">
    <property type="entry name" value="P-loop containing nucleotide triphosphate hydrolases"/>
    <property type="match status" value="1"/>
</dbReference>
<dbReference type="Proteomes" id="UP000467130">
    <property type="component" value="Chromosome"/>
</dbReference>
<dbReference type="RefSeq" id="WP_163791705.1">
    <property type="nucleotide sequence ID" value="NZ_AP022587.1"/>
</dbReference>
<proteinExistence type="predicted"/>
<dbReference type="EMBL" id="AP022587">
    <property type="protein sequence ID" value="BBY24133.1"/>
    <property type="molecule type" value="Genomic_DNA"/>
</dbReference>
<dbReference type="InterPro" id="IPR003593">
    <property type="entry name" value="AAA+_ATPase"/>
</dbReference>
<accession>A0A7I7QCT9</accession>
<dbReference type="SUPFAM" id="SSF52540">
    <property type="entry name" value="P-loop containing nucleoside triphosphate hydrolases"/>
    <property type="match status" value="1"/>
</dbReference>
<organism evidence="2 3">
    <name type="scientific">Mycobacterium stomatepiae</name>
    <dbReference type="NCBI Taxonomy" id="470076"/>
    <lineage>
        <taxon>Bacteria</taxon>
        <taxon>Bacillati</taxon>
        <taxon>Actinomycetota</taxon>
        <taxon>Actinomycetes</taxon>
        <taxon>Mycobacteriales</taxon>
        <taxon>Mycobacteriaceae</taxon>
        <taxon>Mycobacterium</taxon>
        <taxon>Mycobacterium simiae complex</taxon>
    </lineage>
</organism>
<name>A0A7I7QCT9_9MYCO</name>
<gene>
    <name evidence="2" type="ORF">MSTO_43380</name>
</gene>
<dbReference type="SMART" id="SM00382">
    <property type="entry name" value="AAA"/>
    <property type="match status" value="1"/>
</dbReference>
<protein>
    <recommendedName>
        <fullName evidence="1">AAA+ ATPase domain-containing protein</fullName>
    </recommendedName>
</protein>
<keyword evidence="3" id="KW-1185">Reference proteome</keyword>
<sequence length="309" mass="33642">MSGNDIGNTTAVANEAILSKLAPLDWMRPPSTTTQRLIPEIINAGEIVSVVGQGGTGKSLLMLDIAMALASGQPVLGHPSVDPISVLYIDMENPVGEIFARRTSLGYHDHPLEKLSYYHMQDLPALDTAPGGRAMEALVKRDMPELVIFDTVSKVVAGEESKADTWQDLYKHSIILMRQANCAAVILDHQGHDTSKGARGSSAKRDNVDVQWIQTLSGNLITLKRDKCRTLHHTEVLKIRRGGTPLRHLIEDDPVKACVDFLDSVGFTGGRQAALEVIAAQNRYWPRNTVEAALRQRKAAEAGTARNAA</sequence>
<evidence type="ECO:0000259" key="1">
    <source>
        <dbReference type="SMART" id="SM00382"/>
    </source>
</evidence>
<dbReference type="KEGG" id="msto:MSTO_43380"/>
<reference evidence="2 3" key="1">
    <citation type="journal article" date="2019" name="Emerg. Microbes Infect.">
        <title>Comprehensive subspecies identification of 175 nontuberculous mycobacteria species based on 7547 genomic profiles.</title>
        <authorList>
            <person name="Matsumoto Y."/>
            <person name="Kinjo T."/>
            <person name="Motooka D."/>
            <person name="Nabeya D."/>
            <person name="Jung N."/>
            <person name="Uechi K."/>
            <person name="Horii T."/>
            <person name="Iida T."/>
            <person name="Fujita J."/>
            <person name="Nakamura S."/>
        </authorList>
    </citation>
    <scope>NUCLEOTIDE SEQUENCE [LARGE SCALE GENOMIC DNA]</scope>
    <source>
        <strain evidence="2 3">JCM 17783</strain>
    </source>
</reference>
<dbReference type="Pfam" id="PF13481">
    <property type="entry name" value="AAA_25"/>
    <property type="match status" value="1"/>
</dbReference>
<dbReference type="InterPro" id="IPR027417">
    <property type="entry name" value="P-loop_NTPase"/>
</dbReference>
<feature type="domain" description="AAA+ ATPase" evidence="1">
    <location>
        <begin position="44"/>
        <end position="304"/>
    </location>
</feature>
<dbReference type="AlphaFoldDB" id="A0A7I7QCT9"/>